<dbReference type="EMBL" id="CAJPIZ010000369">
    <property type="protein sequence ID" value="CAG2101257.1"/>
    <property type="molecule type" value="Genomic_DNA"/>
</dbReference>
<keyword evidence="4" id="KW-1185">Reference proteome</keyword>
<proteinExistence type="inferred from homology"/>
<protein>
    <submittedName>
        <fullName evidence="3">Uncharacterized protein</fullName>
    </submittedName>
</protein>
<reference evidence="3" key="1">
    <citation type="submission" date="2020-11" db="EMBL/GenBank/DDBJ databases">
        <authorList>
            <person name="Tran Van P."/>
        </authorList>
    </citation>
    <scope>NUCLEOTIDE SEQUENCE</scope>
</reference>
<dbReference type="InterPro" id="IPR012674">
    <property type="entry name" value="Calycin"/>
</dbReference>
<dbReference type="OrthoDB" id="354351at2759"/>
<evidence type="ECO:0000256" key="2">
    <source>
        <dbReference type="ARBA" id="ARBA00023121"/>
    </source>
</evidence>
<evidence type="ECO:0000313" key="3">
    <source>
        <dbReference type="EMBL" id="CAD7620827.1"/>
    </source>
</evidence>
<organism evidence="3">
    <name type="scientific">Medioppia subpectinata</name>
    <dbReference type="NCBI Taxonomy" id="1979941"/>
    <lineage>
        <taxon>Eukaryota</taxon>
        <taxon>Metazoa</taxon>
        <taxon>Ecdysozoa</taxon>
        <taxon>Arthropoda</taxon>
        <taxon>Chelicerata</taxon>
        <taxon>Arachnida</taxon>
        <taxon>Acari</taxon>
        <taxon>Acariformes</taxon>
        <taxon>Sarcoptiformes</taxon>
        <taxon>Oribatida</taxon>
        <taxon>Brachypylina</taxon>
        <taxon>Oppioidea</taxon>
        <taxon>Oppiidae</taxon>
        <taxon>Medioppia</taxon>
    </lineage>
</organism>
<dbReference type="InterPro" id="IPR031259">
    <property type="entry name" value="ILBP"/>
</dbReference>
<sequence length="327" mass="36077">MSERKGGKYLQTSSNNVEELLKHLGLGDDIIARVTSGTNTLEFAKEGEEVTIKSTTGDHVRETKFKIGEKYTETINGRQVPAVAVKEADNRVIHTIGEGEKQLKVVYEWNGNELRVTSTSGPVVAVRIAIIGRPQYMLLVTVLLPPCVSTRSTSGAADDVIARITSTTEELVFTKSGNGYTIQISRADHTREIKFEFGIEFTETYPNGRTVQSVFIADGNRLVRAVKGDKPMTTVYELIDNELRVTSTSGPVVAVRTYAKHSRKWVNRKIMMRKCYAVMENFGILSGADPVDKVSVNGIWGDEPYGTVVVGPESRDDRVLPSGEVYV</sequence>
<name>A0A7R9KDR5_9ACAR</name>
<dbReference type="PANTHER" id="PTHR11955">
    <property type="entry name" value="FATTY ACID BINDING PROTEIN"/>
    <property type="match status" value="1"/>
</dbReference>
<dbReference type="AlphaFoldDB" id="A0A7R9KDR5"/>
<comment type="similarity">
    <text evidence="1">Belongs to the calycin superfamily. Fatty-acid binding protein (FABP) family.</text>
</comment>
<dbReference type="SUPFAM" id="SSF50814">
    <property type="entry name" value="Lipocalins"/>
    <property type="match status" value="2"/>
</dbReference>
<evidence type="ECO:0000256" key="1">
    <source>
        <dbReference type="ARBA" id="ARBA00008390"/>
    </source>
</evidence>
<dbReference type="GO" id="GO:0008289">
    <property type="term" value="F:lipid binding"/>
    <property type="evidence" value="ECO:0007669"/>
    <property type="project" value="UniProtKB-KW"/>
</dbReference>
<gene>
    <name evidence="3" type="ORF">OSB1V03_LOCUS1308</name>
</gene>
<dbReference type="PRINTS" id="PR00178">
    <property type="entry name" value="FATTYACIDBP"/>
</dbReference>
<keyword evidence="2" id="KW-0446">Lipid-binding</keyword>
<dbReference type="CDD" id="cd00742">
    <property type="entry name" value="FABP"/>
    <property type="match status" value="2"/>
</dbReference>
<accession>A0A7R9KDR5</accession>
<dbReference type="InterPro" id="IPR000463">
    <property type="entry name" value="Fatty_acid-bd"/>
</dbReference>
<evidence type="ECO:0000313" key="4">
    <source>
        <dbReference type="Proteomes" id="UP000759131"/>
    </source>
</evidence>
<dbReference type="Gene3D" id="2.40.128.20">
    <property type="match status" value="2"/>
</dbReference>
<dbReference type="Proteomes" id="UP000759131">
    <property type="component" value="Unassembled WGS sequence"/>
</dbReference>
<dbReference type="EMBL" id="OC854944">
    <property type="protein sequence ID" value="CAD7620827.1"/>
    <property type="molecule type" value="Genomic_DNA"/>
</dbReference>